<dbReference type="Proteomes" id="UP000585272">
    <property type="component" value="Unassembled WGS sequence"/>
</dbReference>
<proteinExistence type="predicted"/>
<dbReference type="RefSeq" id="WP_183341356.1">
    <property type="nucleotide sequence ID" value="NZ_JACHNU010000002.1"/>
</dbReference>
<protein>
    <recommendedName>
        <fullName evidence="3">Iron-containing redox enzyme family protein</fullName>
    </recommendedName>
</protein>
<comment type="caution">
    <text evidence="1">The sequence shown here is derived from an EMBL/GenBank/DDBJ whole genome shotgun (WGS) entry which is preliminary data.</text>
</comment>
<evidence type="ECO:0000313" key="2">
    <source>
        <dbReference type="Proteomes" id="UP000585272"/>
    </source>
</evidence>
<accession>A0A840IBL0</accession>
<dbReference type="SMART" id="SM01236">
    <property type="entry name" value="Haem_oxygenase_2"/>
    <property type="match status" value="1"/>
</dbReference>
<keyword evidence="2" id="KW-1185">Reference proteome</keyword>
<dbReference type="Pfam" id="PF14518">
    <property type="entry name" value="Haem_oxygenas_2"/>
    <property type="match status" value="1"/>
</dbReference>
<dbReference type="Gene3D" id="1.20.910.10">
    <property type="entry name" value="Heme oxygenase-like"/>
    <property type="match status" value="1"/>
</dbReference>
<dbReference type="InterPro" id="IPR016084">
    <property type="entry name" value="Haem_Oase-like_multi-hlx"/>
</dbReference>
<reference evidence="1 2" key="1">
    <citation type="submission" date="2020-08" db="EMBL/GenBank/DDBJ databases">
        <title>Genomic Encyclopedia of Archaeal and Bacterial Type Strains, Phase II (KMG-II): from individual species to whole genera.</title>
        <authorList>
            <person name="Goeker M."/>
        </authorList>
    </citation>
    <scope>NUCLEOTIDE SEQUENCE [LARGE SCALE GENOMIC DNA]</scope>
    <source>
        <strain evidence="1 2">DSM 23288</strain>
    </source>
</reference>
<name>A0A840IBL0_9ACTN</name>
<dbReference type="AlphaFoldDB" id="A0A840IBL0"/>
<evidence type="ECO:0008006" key="3">
    <source>
        <dbReference type="Google" id="ProtNLM"/>
    </source>
</evidence>
<sequence length="345" mass="36975">MVPTVTLRPRPRAFALPTPRGPLSERLIETLRRQPGAPLAAPAPDALAAIDDPLADDDLQLALYLSYELHYSELLGVDPDWEWDPGQLAFRAALERPFEAAVRALAAPPDAVAPARIGAALQELVAADDGPPLSRWVEARASSEQVREFLIHRSGYQLKEADPHSWAIPRLAGGPKAALVEVQADEYGGGAADRIHATLFAKAMAAVGLDPTYGAYVERLPAVTLATVNLMSLCGLHRRLRGAIVGHLAAFEMTSSLPNRRYGNALRRLGFGEEATDFFDEHVAADAVHENIAAWDLAGGLAASEPELAADVLLGARALLALEARWARHLLDAWESGASSLRPAA</sequence>
<dbReference type="EMBL" id="JACHNU010000002">
    <property type="protein sequence ID" value="MBB4662279.1"/>
    <property type="molecule type" value="Genomic_DNA"/>
</dbReference>
<evidence type="ECO:0000313" key="1">
    <source>
        <dbReference type="EMBL" id="MBB4662279.1"/>
    </source>
</evidence>
<dbReference type="SUPFAM" id="SSF48613">
    <property type="entry name" value="Heme oxygenase-like"/>
    <property type="match status" value="1"/>
</dbReference>
<gene>
    <name evidence="1" type="ORF">BDZ31_001865</name>
</gene>
<organism evidence="1 2">
    <name type="scientific">Conexibacter arvalis</name>
    <dbReference type="NCBI Taxonomy" id="912552"/>
    <lineage>
        <taxon>Bacteria</taxon>
        <taxon>Bacillati</taxon>
        <taxon>Actinomycetota</taxon>
        <taxon>Thermoleophilia</taxon>
        <taxon>Solirubrobacterales</taxon>
        <taxon>Conexibacteraceae</taxon>
        <taxon>Conexibacter</taxon>
    </lineage>
</organism>